<keyword evidence="3" id="KW-1185">Reference proteome</keyword>
<gene>
    <name evidence="2" type="ORF">EV668_2595</name>
</gene>
<dbReference type="RefSeq" id="WP_166652434.1">
    <property type="nucleotide sequence ID" value="NZ_SNZR01000013.1"/>
</dbReference>
<protein>
    <submittedName>
        <fullName evidence="2">Uncharacterized protein</fullName>
    </submittedName>
</protein>
<name>A0A4R7BVA6_9HYPH</name>
<evidence type="ECO:0000256" key="1">
    <source>
        <dbReference type="SAM" id="MobiDB-lite"/>
    </source>
</evidence>
<feature type="region of interest" description="Disordered" evidence="1">
    <location>
        <begin position="88"/>
        <end position="111"/>
    </location>
</feature>
<evidence type="ECO:0000313" key="2">
    <source>
        <dbReference type="EMBL" id="TDR89760.1"/>
    </source>
</evidence>
<organism evidence="2 3">
    <name type="scientific">Enterovirga rhinocerotis</name>
    <dbReference type="NCBI Taxonomy" id="1339210"/>
    <lineage>
        <taxon>Bacteria</taxon>
        <taxon>Pseudomonadati</taxon>
        <taxon>Pseudomonadota</taxon>
        <taxon>Alphaproteobacteria</taxon>
        <taxon>Hyphomicrobiales</taxon>
        <taxon>Methylobacteriaceae</taxon>
        <taxon>Enterovirga</taxon>
    </lineage>
</organism>
<accession>A0A4R7BVA6</accession>
<dbReference type="EMBL" id="SNZR01000013">
    <property type="protein sequence ID" value="TDR89760.1"/>
    <property type="molecule type" value="Genomic_DNA"/>
</dbReference>
<dbReference type="Gene3D" id="6.20.450.20">
    <property type="match status" value="1"/>
</dbReference>
<dbReference type="AlphaFoldDB" id="A0A4R7BVA6"/>
<reference evidence="2 3" key="1">
    <citation type="submission" date="2019-03" db="EMBL/GenBank/DDBJ databases">
        <title>Genomic Encyclopedia of Type Strains, Phase IV (KMG-IV): sequencing the most valuable type-strain genomes for metagenomic binning, comparative biology and taxonomic classification.</title>
        <authorList>
            <person name="Goeker M."/>
        </authorList>
    </citation>
    <scope>NUCLEOTIDE SEQUENCE [LARGE SCALE GENOMIC DNA]</scope>
    <source>
        <strain evidence="2 3">DSM 25903</strain>
    </source>
</reference>
<dbReference type="Proteomes" id="UP000295122">
    <property type="component" value="Unassembled WGS sequence"/>
</dbReference>
<comment type="caution">
    <text evidence="2">The sequence shown here is derived from an EMBL/GenBank/DDBJ whole genome shotgun (WGS) entry which is preliminary data.</text>
</comment>
<sequence length="157" mass="17381">MGRAAAQAFADVIDGKAAIDLAKARAIEGATVFGRPGGWNVLVRYAGGERAVAARRARTPRLWRNLSTAADFVREELGLGRFDVDAEGHSQDSLRRRPDQSARMKSRHEAAAHDSWFRAEVETRTLEADGSDARWVSHERVMDDLAARIARLDARRS</sequence>
<evidence type="ECO:0000313" key="3">
    <source>
        <dbReference type="Proteomes" id="UP000295122"/>
    </source>
</evidence>
<proteinExistence type="predicted"/>